<evidence type="ECO:0000259" key="1">
    <source>
        <dbReference type="PROSITE" id="PS51186"/>
    </source>
</evidence>
<evidence type="ECO:0000313" key="3">
    <source>
        <dbReference type="Proteomes" id="UP001556631"/>
    </source>
</evidence>
<dbReference type="SUPFAM" id="SSF55729">
    <property type="entry name" value="Acyl-CoA N-acyltransferases (Nat)"/>
    <property type="match status" value="1"/>
</dbReference>
<proteinExistence type="predicted"/>
<sequence length="159" mass="17690">MLIRPATAADAEALADLHLDVWDEAYAGLMPAAILLTRRADRAGRVTRWRENLAARTTWVADDPATPGRLLGFSTGGDRRDDDPSLPARELWALYVRAEAYGTGLGRELLVAAVADEPAYLWVLAGNARALRFYEKHGFALDGHTKTEQFGREQRMVRR</sequence>
<dbReference type="EMBL" id="JBFPJR010000002">
    <property type="protein sequence ID" value="MEX0426207.1"/>
    <property type="molecule type" value="Genomic_DNA"/>
</dbReference>
<comment type="caution">
    <text evidence="2">The sequence shown here is derived from an EMBL/GenBank/DDBJ whole genome shotgun (WGS) entry which is preliminary data.</text>
</comment>
<dbReference type="PROSITE" id="PS51186">
    <property type="entry name" value="GNAT"/>
    <property type="match status" value="1"/>
</dbReference>
<name>A0ABV3STE0_9ACTN</name>
<dbReference type="Proteomes" id="UP001556631">
    <property type="component" value="Unassembled WGS sequence"/>
</dbReference>
<dbReference type="RefSeq" id="WP_367990864.1">
    <property type="nucleotide sequence ID" value="NZ_JBFPJR010000002.1"/>
</dbReference>
<dbReference type="InterPro" id="IPR016181">
    <property type="entry name" value="Acyl_CoA_acyltransferase"/>
</dbReference>
<dbReference type="Pfam" id="PF13508">
    <property type="entry name" value="Acetyltransf_7"/>
    <property type="match status" value="1"/>
</dbReference>
<protein>
    <submittedName>
        <fullName evidence="2">N-acetyltransferase family protein</fullName>
    </submittedName>
</protein>
<dbReference type="Gene3D" id="3.40.630.30">
    <property type="match status" value="1"/>
</dbReference>
<dbReference type="InterPro" id="IPR000182">
    <property type="entry name" value="GNAT_dom"/>
</dbReference>
<gene>
    <name evidence="2" type="ORF">AB3X52_01155</name>
</gene>
<accession>A0ABV3STE0</accession>
<evidence type="ECO:0000313" key="2">
    <source>
        <dbReference type="EMBL" id="MEX0426207.1"/>
    </source>
</evidence>
<keyword evidence="3" id="KW-1185">Reference proteome</keyword>
<organism evidence="2 3">
    <name type="scientific">Nocardioides eburneus</name>
    <dbReference type="NCBI Taxonomy" id="3231482"/>
    <lineage>
        <taxon>Bacteria</taxon>
        <taxon>Bacillati</taxon>
        <taxon>Actinomycetota</taxon>
        <taxon>Actinomycetes</taxon>
        <taxon>Propionibacteriales</taxon>
        <taxon>Nocardioidaceae</taxon>
        <taxon>Nocardioides</taxon>
    </lineage>
</organism>
<feature type="domain" description="N-acetyltransferase" evidence="1">
    <location>
        <begin position="1"/>
        <end position="159"/>
    </location>
</feature>
<reference evidence="2 3" key="1">
    <citation type="submission" date="2024-07" db="EMBL/GenBank/DDBJ databases">
        <authorList>
            <person name="Lee S."/>
            <person name="Kang M."/>
        </authorList>
    </citation>
    <scope>NUCLEOTIDE SEQUENCE [LARGE SCALE GENOMIC DNA]</scope>
    <source>
        <strain evidence="2 3">DS6</strain>
    </source>
</reference>